<organism evidence="9 10">
    <name type="scientific">Clostridium sulfidigenes</name>
    <dbReference type="NCBI Taxonomy" id="318464"/>
    <lineage>
        <taxon>Bacteria</taxon>
        <taxon>Bacillati</taxon>
        <taxon>Bacillota</taxon>
        <taxon>Clostridia</taxon>
        <taxon>Eubacteriales</taxon>
        <taxon>Clostridiaceae</taxon>
        <taxon>Clostridium</taxon>
    </lineage>
</organism>
<dbReference type="Proteomes" id="UP000028542">
    <property type="component" value="Unassembled WGS sequence"/>
</dbReference>
<dbReference type="FunFam" id="3.40.50.720:FF:000068">
    <property type="entry name" value="Sorbitol dehydrogenase"/>
    <property type="match status" value="1"/>
</dbReference>
<keyword evidence="10" id="KW-1185">Reference proteome</keyword>
<sequence>MINKAVYMCGTHNMETRDIEVSAPKDKEVLIKLEYVGICGSDVHYYEHGRIGDFIVDGDFILGHECAGEIVQVGPGVKNLKVGDRVALEPGQTCGQCEFCKSGKYNLCPEVEFLATPPYHGSLMNYITYPENMCFKLPDNVSTKEGALVEPLAVGLHAVSQGSVKLGDTVVVLGAGCIGLVTLLACKAYGATNVIVVDVIDKRLDYALKLGATKVINAKNQDVLAVINEITNNAGANVVIETAGSEHTIKQTPYLVKRGGAIVLVGLAPKDIIEFDFMQIMTKEVEIKSVFRYRNIYPAAIGAISDGKIDVNGIVTHEFDFSDTKEAFDYVIENKNDVVKAVIKL</sequence>
<proteinExistence type="inferred from homology"/>
<dbReference type="Pfam" id="PF08240">
    <property type="entry name" value="ADH_N"/>
    <property type="match status" value="1"/>
</dbReference>
<evidence type="ECO:0000259" key="8">
    <source>
        <dbReference type="SMART" id="SM00829"/>
    </source>
</evidence>
<evidence type="ECO:0000256" key="4">
    <source>
        <dbReference type="ARBA" id="ARBA00022833"/>
    </source>
</evidence>
<dbReference type="PROSITE" id="PS00059">
    <property type="entry name" value="ADH_ZINC"/>
    <property type="match status" value="1"/>
</dbReference>
<dbReference type="AlphaFoldDB" id="A0A084JFJ6"/>
<evidence type="ECO:0000256" key="3">
    <source>
        <dbReference type="ARBA" id="ARBA00022723"/>
    </source>
</evidence>
<dbReference type="PANTHER" id="PTHR43161:SF9">
    <property type="entry name" value="SORBITOL DEHYDROGENASE"/>
    <property type="match status" value="1"/>
</dbReference>
<dbReference type="GO" id="GO:0016616">
    <property type="term" value="F:oxidoreductase activity, acting on the CH-OH group of donors, NAD or NADP as acceptor"/>
    <property type="evidence" value="ECO:0007669"/>
    <property type="project" value="InterPro"/>
</dbReference>
<dbReference type="InterPro" id="IPR036291">
    <property type="entry name" value="NAD(P)-bd_dom_sf"/>
</dbReference>
<dbReference type="RefSeq" id="WP_035130664.1">
    <property type="nucleotide sequence ID" value="NZ_JBQHQR010000010.1"/>
</dbReference>
<evidence type="ECO:0000256" key="5">
    <source>
        <dbReference type="ARBA" id="ARBA00023002"/>
    </source>
</evidence>
<comment type="similarity">
    <text evidence="2 7">Belongs to the zinc-containing alcohol dehydrogenase family.</text>
</comment>
<comment type="cofactor">
    <cofactor evidence="1 7">
        <name>Zn(2+)</name>
        <dbReference type="ChEBI" id="CHEBI:29105"/>
    </cofactor>
</comment>
<comment type="caution">
    <text evidence="9">The sequence shown here is derived from an EMBL/GenBank/DDBJ whole genome shotgun (WGS) entry which is preliminary data.</text>
</comment>
<dbReference type="InterPro" id="IPR002328">
    <property type="entry name" value="ADH_Zn_CS"/>
</dbReference>
<evidence type="ECO:0000256" key="7">
    <source>
        <dbReference type="RuleBase" id="RU361277"/>
    </source>
</evidence>
<evidence type="ECO:0000313" key="9">
    <source>
        <dbReference type="EMBL" id="KEZ87730.1"/>
    </source>
</evidence>
<dbReference type="InterPro" id="IPR011032">
    <property type="entry name" value="GroES-like_sf"/>
</dbReference>
<keyword evidence="3 7" id="KW-0479">Metal-binding</keyword>
<dbReference type="InterPro" id="IPR013149">
    <property type="entry name" value="ADH-like_C"/>
</dbReference>
<keyword evidence="5" id="KW-0560">Oxidoreductase</keyword>
<dbReference type="Gene3D" id="3.40.50.720">
    <property type="entry name" value="NAD(P)-binding Rossmann-like Domain"/>
    <property type="match status" value="1"/>
</dbReference>
<keyword evidence="4 7" id="KW-0862">Zinc</keyword>
<dbReference type="PANTHER" id="PTHR43161">
    <property type="entry name" value="SORBITOL DEHYDROGENASE"/>
    <property type="match status" value="1"/>
</dbReference>
<dbReference type="STRING" id="318464.IO99_04280"/>
<reference evidence="9 10" key="1">
    <citation type="submission" date="2014-07" db="EMBL/GenBank/DDBJ databases">
        <title>Draft genome of Clostridium sulfidigenes 113A isolated from sediments associated with methane hydrate from Krishna Godavari basin.</title>
        <authorList>
            <person name="Honkalas V.S."/>
            <person name="Dabir A.P."/>
            <person name="Arora P."/>
            <person name="Dhakephalkar P.K."/>
        </authorList>
    </citation>
    <scope>NUCLEOTIDE SEQUENCE [LARGE SCALE GENOMIC DNA]</scope>
    <source>
        <strain evidence="9 10">113A</strain>
    </source>
</reference>
<evidence type="ECO:0000256" key="2">
    <source>
        <dbReference type="ARBA" id="ARBA00008072"/>
    </source>
</evidence>
<dbReference type="Gene3D" id="3.90.180.10">
    <property type="entry name" value="Medium-chain alcohol dehydrogenases, catalytic domain"/>
    <property type="match status" value="1"/>
</dbReference>
<dbReference type="CDD" id="cd05285">
    <property type="entry name" value="sorbitol_DH"/>
    <property type="match status" value="1"/>
</dbReference>
<dbReference type="SUPFAM" id="SSF50129">
    <property type="entry name" value="GroES-like"/>
    <property type="match status" value="1"/>
</dbReference>
<evidence type="ECO:0000256" key="6">
    <source>
        <dbReference type="ARBA" id="ARBA00023027"/>
    </source>
</evidence>
<dbReference type="GO" id="GO:0008270">
    <property type="term" value="F:zinc ion binding"/>
    <property type="evidence" value="ECO:0007669"/>
    <property type="project" value="InterPro"/>
</dbReference>
<accession>A0A084JFJ6</accession>
<dbReference type="InterPro" id="IPR020843">
    <property type="entry name" value="ER"/>
</dbReference>
<gene>
    <name evidence="9" type="ORF">IO99_04280</name>
</gene>
<evidence type="ECO:0000256" key="1">
    <source>
        <dbReference type="ARBA" id="ARBA00001947"/>
    </source>
</evidence>
<dbReference type="Pfam" id="PF00107">
    <property type="entry name" value="ADH_zinc_N"/>
    <property type="match status" value="1"/>
</dbReference>
<dbReference type="SMART" id="SM00829">
    <property type="entry name" value="PKS_ER"/>
    <property type="match status" value="1"/>
</dbReference>
<name>A0A084JFJ6_9CLOT</name>
<evidence type="ECO:0000313" key="10">
    <source>
        <dbReference type="Proteomes" id="UP000028542"/>
    </source>
</evidence>
<dbReference type="eggNOG" id="COG1063">
    <property type="taxonomic scope" value="Bacteria"/>
</dbReference>
<feature type="domain" description="Enoyl reductase (ER)" evidence="8">
    <location>
        <begin position="10"/>
        <end position="339"/>
    </location>
</feature>
<dbReference type="EMBL" id="JPMD01000008">
    <property type="protein sequence ID" value="KEZ87730.1"/>
    <property type="molecule type" value="Genomic_DNA"/>
</dbReference>
<dbReference type="InterPro" id="IPR013154">
    <property type="entry name" value="ADH-like_N"/>
</dbReference>
<dbReference type="InterPro" id="IPR045306">
    <property type="entry name" value="SDH-like"/>
</dbReference>
<keyword evidence="6" id="KW-0520">NAD</keyword>
<dbReference type="SUPFAM" id="SSF51735">
    <property type="entry name" value="NAD(P)-binding Rossmann-fold domains"/>
    <property type="match status" value="1"/>
</dbReference>
<protein>
    <submittedName>
        <fullName evidence="9">Alcohol dehydrogenase</fullName>
    </submittedName>
</protein>